<name>A0A8E2F1Z1_9PEZI</name>
<protein>
    <submittedName>
        <fullName evidence="3">Uncharacterized protein</fullName>
    </submittedName>
</protein>
<sequence length="252" mass="26432">MCACPVYDLLLLTGSLLRSRWLAACLLACLLACVSACVRAVPVGNAAPDPSAADAPTGRATHRGGNNGNCWAQGRSPPAPHRLSPGPMLASPTAKWEADPRLAIERRKAVAVAVIARSLAALTPGAVCRCVAVSLRRLRRCVVVVSSVVVATARIMPIPPSARCSALLLLHSSALLCTPLHFSAIMGWLCWCAKTACGPPVSGLLLRVRGTFQTLPQKHHPRALSLALLTTLPYPACLPAHPLPAVHHPAHA</sequence>
<evidence type="ECO:0000256" key="2">
    <source>
        <dbReference type="SAM" id="SignalP"/>
    </source>
</evidence>
<feature type="chain" id="PRO_5034071725" evidence="2">
    <location>
        <begin position="41"/>
        <end position="252"/>
    </location>
</feature>
<proteinExistence type="predicted"/>
<dbReference type="Proteomes" id="UP000250140">
    <property type="component" value="Unassembled WGS sequence"/>
</dbReference>
<accession>A0A8E2F1Z1</accession>
<dbReference type="EMBL" id="KV749508">
    <property type="protein sequence ID" value="OCL09115.1"/>
    <property type="molecule type" value="Genomic_DNA"/>
</dbReference>
<evidence type="ECO:0000313" key="4">
    <source>
        <dbReference type="Proteomes" id="UP000250140"/>
    </source>
</evidence>
<organism evidence="3 4">
    <name type="scientific">Glonium stellatum</name>
    <dbReference type="NCBI Taxonomy" id="574774"/>
    <lineage>
        <taxon>Eukaryota</taxon>
        <taxon>Fungi</taxon>
        <taxon>Dikarya</taxon>
        <taxon>Ascomycota</taxon>
        <taxon>Pezizomycotina</taxon>
        <taxon>Dothideomycetes</taxon>
        <taxon>Pleosporomycetidae</taxon>
        <taxon>Gloniales</taxon>
        <taxon>Gloniaceae</taxon>
        <taxon>Glonium</taxon>
    </lineage>
</organism>
<keyword evidence="4" id="KW-1185">Reference proteome</keyword>
<reference evidence="3 4" key="1">
    <citation type="journal article" date="2016" name="Nat. Commun.">
        <title>Ectomycorrhizal ecology is imprinted in the genome of the dominant symbiotic fungus Cenococcum geophilum.</title>
        <authorList>
            <consortium name="DOE Joint Genome Institute"/>
            <person name="Peter M."/>
            <person name="Kohler A."/>
            <person name="Ohm R.A."/>
            <person name="Kuo A."/>
            <person name="Krutzmann J."/>
            <person name="Morin E."/>
            <person name="Arend M."/>
            <person name="Barry K.W."/>
            <person name="Binder M."/>
            <person name="Choi C."/>
            <person name="Clum A."/>
            <person name="Copeland A."/>
            <person name="Grisel N."/>
            <person name="Haridas S."/>
            <person name="Kipfer T."/>
            <person name="LaButti K."/>
            <person name="Lindquist E."/>
            <person name="Lipzen A."/>
            <person name="Maire R."/>
            <person name="Meier B."/>
            <person name="Mihaltcheva S."/>
            <person name="Molinier V."/>
            <person name="Murat C."/>
            <person name="Poggeler S."/>
            <person name="Quandt C.A."/>
            <person name="Sperisen C."/>
            <person name="Tritt A."/>
            <person name="Tisserant E."/>
            <person name="Crous P.W."/>
            <person name="Henrissat B."/>
            <person name="Nehls U."/>
            <person name="Egli S."/>
            <person name="Spatafora J.W."/>
            <person name="Grigoriev I.V."/>
            <person name="Martin F.M."/>
        </authorList>
    </citation>
    <scope>NUCLEOTIDE SEQUENCE [LARGE SCALE GENOMIC DNA]</scope>
    <source>
        <strain evidence="3 4">CBS 207.34</strain>
    </source>
</reference>
<evidence type="ECO:0000256" key="1">
    <source>
        <dbReference type="SAM" id="MobiDB-lite"/>
    </source>
</evidence>
<feature type="region of interest" description="Disordered" evidence="1">
    <location>
        <begin position="48"/>
        <end position="91"/>
    </location>
</feature>
<keyword evidence="2" id="KW-0732">Signal</keyword>
<dbReference type="AlphaFoldDB" id="A0A8E2F1Z1"/>
<evidence type="ECO:0000313" key="3">
    <source>
        <dbReference type="EMBL" id="OCL09115.1"/>
    </source>
</evidence>
<gene>
    <name evidence="3" type="ORF">AOQ84DRAFT_221215</name>
</gene>
<feature type="signal peptide" evidence="2">
    <location>
        <begin position="1"/>
        <end position="40"/>
    </location>
</feature>